<evidence type="ECO:0000313" key="7">
    <source>
        <dbReference type="EMBL" id="XCC45385.1"/>
    </source>
</evidence>
<dbReference type="FunFam" id="2.40.30.10:FF:000047">
    <property type="entry name" value="50S ribosomal protein L3"/>
    <property type="match status" value="1"/>
</dbReference>
<evidence type="ECO:0000256" key="3">
    <source>
        <dbReference type="ARBA" id="ARBA00022884"/>
    </source>
</evidence>
<keyword evidence="3" id="KW-0694">RNA-binding</keyword>
<evidence type="ECO:0000256" key="1">
    <source>
        <dbReference type="ARBA" id="ARBA00006540"/>
    </source>
</evidence>
<dbReference type="Pfam" id="PF00297">
    <property type="entry name" value="Ribosomal_L3"/>
    <property type="match status" value="1"/>
</dbReference>
<accession>A0AAU7ZY69</accession>
<comment type="similarity">
    <text evidence="1">Belongs to the universal ribosomal protein uL3 family.</text>
</comment>
<name>A0AAU7ZY69_9FLAO</name>
<dbReference type="InterPro" id="IPR009000">
    <property type="entry name" value="Transl_B-barrel_sf"/>
</dbReference>
<dbReference type="GO" id="GO:0003735">
    <property type="term" value="F:structural constituent of ribosome"/>
    <property type="evidence" value="ECO:0007669"/>
    <property type="project" value="UniProtKB-UniRule"/>
</dbReference>
<reference evidence="7" key="1">
    <citation type="submission" date="2024-06" db="EMBL/GenBank/DDBJ databases">
        <title>Diversity, functionality, and evolutionary history of bacterial symbionts in false click beetles (Coleoptera, Throscidae).</title>
        <authorList>
            <person name="Wierz J.C."/>
            <person name="Malm H."/>
            <person name="Kaltenpoth M."/>
            <person name="Engl T."/>
        </authorList>
    </citation>
    <scope>NUCLEOTIDE SEQUENCE</scope>
    <source>
        <strain evidence="7">Ttur</strain>
    </source>
</reference>
<dbReference type="InterPro" id="IPR000597">
    <property type="entry name" value="Ribosomal_uL3"/>
</dbReference>
<dbReference type="GO" id="GO:0022625">
    <property type="term" value="C:cytosolic large ribosomal subunit"/>
    <property type="evidence" value="ECO:0007669"/>
    <property type="project" value="TreeGrafter"/>
</dbReference>
<dbReference type="SUPFAM" id="SSF50447">
    <property type="entry name" value="Translation proteins"/>
    <property type="match status" value="1"/>
</dbReference>
<dbReference type="EMBL" id="CP158689">
    <property type="protein sequence ID" value="XCC45385.1"/>
    <property type="molecule type" value="Genomic_DNA"/>
</dbReference>
<dbReference type="InterPro" id="IPR019927">
    <property type="entry name" value="Ribosomal_uL3_bac/org-type"/>
</dbReference>
<evidence type="ECO:0000256" key="4">
    <source>
        <dbReference type="ARBA" id="ARBA00022980"/>
    </source>
</evidence>
<keyword evidence="5" id="KW-0687">Ribonucleoprotein</keyword>
<keyword evidence="2" id="KW-0699">rRNA-binding</keyword>
<organism evidence="7">
    <name type="scientific">Candidatus Shikimatogenerans sp. Ttur</name>
    <dbReference type="NCBI Taxonomy" id="3158569"/>
    <lineage>
        <taxon>Bacteria</taxon>
        <taxon>Pseudomonadati</taxon>
        <taxon>Bacteroidota</taxon>
        <taxon>Flavobacteriia</taxon>
        <taxon>Flavobacteriales</taxon>
        <taxon>Candidatus Shikimatogenerans</taxon>
    </lineage>
</organism>
<dbReference type="Gene3D" id="2.40.30.10">
    <property type="entry name" value="Translation factors"/>
    <property type="match status" value="1"/>
</dbReference>
<evidence type="ECO:0000256" key="6">
    <source>
        <dbReference type="NCBIfam" id="TIGR03625"/>
    </source>
</evidence>
<dbReference type="PANTHER" id="PTHR11229">
    <property type="entry name" value="50S RIBOSOMAL PROTEIN L3"/>
    <property type="match status" value="1"/>
</dbReference>
<protein>
    <recommendedName>
        <fullName evidence="6">50S ribosomal protein L3</fullName>
    </recommendedName>
</protein>
<gene>
    <name evidence="7" type="primary">rplC</name>
    <name evidence="7" type="ORF">ABUS76_00720</name>
</gene>
<dbReference type="NCBIfam" id="TIGR03625">
    <property type="entry name" value="L3_bact"/>
    <property type="match status" value="1"/>
</dbReference>
<dbReference type="AlphaFoldDB" id="A0AAU7ZY69"/>
<keyword evidence="4 7" id="KW-0689">Ribosomal protein</keyword>
<evidence type="ECO:0000256" key="5">
    <source>
        <dbReference type="ARBA" id="ARBA00023274"/>
    </source>
</evidence>
<evidence type="ECO:0000256" key="2">
    <source>
        <dbReference type="ARBA" id="ARBA00022730"/>
    </source>
</evidence>
<sequence>MMSLIGYKIGMTSLYKNNKRYAVTKIKIIKCFFIKYIYYKKYKNVLIGYNIKKKEKINKPLLGILNNINIYCSSLKEFNFDKKINYKIGGRIKIDIFKKNKYVTIIGYSKGKGFQGVIKRHNFSGVGTKTHGQHNRLRTSGSIGAGSSPSRVFKGKKMAGRLGNKQVTIKNNKILKLDIKNNILYIKGSIPGTKKKYIFIKKSCI</sequence>
<proteinExistence type="inferred from homology"/>
<dbReference type="PANTHER" id="PTHR11229:SF16">
    <property type="entry name" value="LARGE RIBOSOMAL SUBUNIT PROTEIN UL3C"/>
    <property type="match status" value="1"/>
</dbReference>
<dbReference type="GO" id="GO:0019843">
    <property type="term" value="F:rRNA binding"/>
    <property type="evidence" value="ECO:0007669"/>
    <property type="project" value="UniProtKB-KW"/>
</dbReference>
<dbReference type="GO" id="GO:0006412">
    <property type="term" value="P:translation"/>
    <property type="evidence" value="ECO:0007669"/>
    <property type="project" value="UniProtKB-UniRule"/>
</dbReference>